<dbReference type="RefSeq" id="WP_143069643.1">
    <property type="nucleotide sequence ID" value="NZ_FOHS01000001.1"/>
</dbReference>
<feature type="signal peptide" evidence="2">
    <location>
        <begin position="1"/>
        <end position="31"/>
    </location>
</feature>
<dbReference type="OrthoDB" id="887311at2"/>
<dbReference type="AlphaFoldDB" id="A0A1H9YUR5"/>
<evidence type="ECO:0000256" key="1">
    <source>
        <dbReference type="SAM" id="Phobius"/>
    </source>
</evidence>
<gene>
    <name evidence="3" type="ORF">SAMN04487998_0099</name>
</gene>
<keyword evidence="1" id="KW-0812">Transmembrane</keyword>
<feature type="chain" id="PRO_5011560088" evidence="2">
    <location>
        <begin position="32"/>
        <end position="180"/>
    </location>
</feature>
<proteinExistence type="predicted"/>
<dbReference type="Proteomes" id="UP000198697">
    <property type="component" value="Unassembled WGS sequence"/>
</dbReference>
<keyword evidence="1" id="KW-0472">Membrane</keyword>
<dbReference type="EMBL" id="FOHS01000001">
    <property type="protein sequence ID" value="SES72887.1"/>
    <property type="molecule type" value="Genomic_DNA"/>
</dbReference>
<name>A0A1H9YUR5_9BACT</name>
<keyword evidence="1" id="KW-1133">Transmembrane helix</keyword>
<evidence type="ECO:0000256" key="2">
    <source>
        <dbReference type="SAM" id="SignalP"/>
    </source>
</evidence>
<protein>
    <submittedName>
        <fullName evidence="3">Uncharacterized protein</fullName>
    </submittedName>
</protein>
<keyword evidence="2" id="KW-0732">Signal</keyword>
<reference evidence="4" key="1">
    <citation type="submission" date="2016-10" db="EMBL/GenBank/DDBJ databases">
        <authorList>
            <person name="Varghese N."/>
            <person name="Submissions S."/>
        </authorList>
    </citation>
    <scope>NUCLEOTIDE SEQUENCE [LARGE SCALE GENOMIC DNA]</scope>
    <source>
        <strain evidence="4">DSM 15310</strain>
    </source>
</reference>
<evidence type="ECO:0000313" key="4">
    <source>
        <dbReference type="Proteomes" id="UP000198697"/>
    </source>
</evidence>
<feature type="transmembrane region" description="Helical" evidence="1">
    <location>
        <begin position="152"/>
        <end position="176"/>
    </location>
</feature>
<accession>A0A1H9YUR5</accession>
<evidence type="ECO:0000313" key="3">
    <source>
        <dbReference type="EMBL" id="SES72887.1"/>
    </source>
</evidence>
<dbReference type="STRING" id="82805.SAMN04487998_0099"/>
<keyword evidence="4" id="KW-1185">Reference proteome</keyword>
<organism evidence="3 4">
    <name type="scientific">Hymenobacter actinosclerus</name>
    <dbReference type="NCBI Taxonomy" id="82805"/>
    <lineage>
        <taxon>Bacteria</taxon>
        <taxon>Pseudomonadati</taxon>
        <taxon>Bacteroidota</taxon>
        <taxon>Cytophagia</taxon>
        <taxon>Cytophagales</taxon>
        <taxon>Hymenobacteraceae</taxon>
        <taxon>Hymenobacter</taxon>
    </lineage>
</organism>
<sequence length="180" mass="18088">MPVFTAFTRRFLFSCSAATGLLLGAAGCRSAQSAYQFRPAPTVAAASQRPAPAQALPAAAPASAAVKALPAAVARPVASHAARRPVRRTAGAVPARLARSFSAAAQPTYAAVVRPGRRGATDGAQAVAEVGLGTTVLGVLGLIVGPISLVGLLIWGGPVWAVLLGLSALAVLVAYIDPFR</sequence>